<gene>
    <name evidence="1" type="ORF">I6H88_10135</name>
</gene>
<name>A0A7T7V307_9FLAO</name>
<proteinExistence type="predicted"/>
<dbReference type="AlphaFoldDB" id="A0A7T7V307"/>
<reference evidence="1 2" key="1">
    <citation type="submission" date="2020-12" db="EMBL/GenBank/DDBJ databases">
        <title>FDA dAtabase for Regulatory Grade micrObial Sequences (FDA-ARGOS): Supporting development and validation of Infectious Disease Dx tests.</title>
        <authorList>
            <person name="Kerrigan L."/>
            <person name="Long C."/>
            <person name="Tallon L."/>
            <person name="Sadzewicz L."/>
            <person name="Zhao X."/>
            <person name="Boylan J."/>
            <person name="Ott S."/>
            <person name="Bowen H."/>
            <person name="Vavikolanu K."/>
            <person name="Mehta A."/>
            <person name="Aluvathingal J."/>
            <person name="Nadendla S."/>
            <person name="Yan Y."/>
            <person name="Sichtig H."/>
        </authorList>
    </citation>
    <scope>NUCLEOTIDE SEQUENCE [LARGE SCALE GENOMIC DNA]</scope>
    <source>
        <strain evidence="1 2">FDAARGOS_1031</strain>
    </source>
</reference>
<dbReference type="KEGG" id="egm:AYC65_20130"/>
<sequence>MEYTKENGQYFKVVEDGHVTMIAEMQNASRLSTEKDVIFITEEEYMSLVSEKTLKNTESKVESFNR</sequence>
<dbReference type="GeneID" id="93135235"/>
<dbReference type="Proteomes" id="UP000595426">
    <property type="component" value="Chromosome"/>
</dbReference>
<dbReference type="EMBL" id="CP067018">
    <property type="protein sequence ID" value="QQN60902.1"/>
    <property type="molecule type" value="Genomic_DNA"/>
</dbReference>
<protein>
    <submittedName>
        <fullName evidence="1">Uncharacterized protein</fullName>
    </submittedName>
</protein>
<evidence type="ECO:0000313" key="2">
    <source>
        <dbReference type="Proteomes" id="UP000595426"/>
    </source>
</evidence>
<accession>A0A7T7V307</accession>
<organism evidence="1 2">
    <name type="scientific">Elizabethkingia bruuniana</name>
    <dbReference type="NCBI Taxonomy" id="1756149"/>
    <lineage>
        <taxon>Bacteria</taxon>
        <taxon>Pseudomonadati</taxon>
        <taxon>Bacteroidota</taxon>
        <taxon>Flavobacteriia</taxon>
        <taxon>Flavobacteriales</taxon>
        <taxon>Weeksellaceae</taxon>
        <taxon>Elizabethkingia</taxon>
    </lineage>
</organism>
<evidence type="ECO:0000313" key="1">
    <source>
        <dbReference type="EMBL" id="QQN60902.1"/>
    </source>
</evidence>
<dbReference type="RefSeq" id="WP_034870658.1">
    <property type="nucleotide sequence ID" value="NZ_CBCSDR010000008.1"/>
</dbReference>
<keyword evidence="2" id="KW-1185">Reference proteome</keyword>